<reference evidence="4" key="1">
    <citation type="journal article" date="2014" name="Proc. Natl. Acad. Sci. U.S.A.">
        <title>Extensive sampling of basidiomycete genomes demonstrates inadequacy of the white-rot/brown-rot paradigm for wood decay fungi.</title>
        <authorList>
            <person name="Riley R."/>
            <person name="Salamov A.A."/>
            <person name="Brown D.W."/>
            <person name="Nagy L.G."/>
            <person name="Floudas D."/>
            <person name="Held B.W."/>
            <person name="Levasseur A."/>
            <person name="Lombard V."/>
            <person name="Morin E."/>
            <person name="Otillar R."/>
            <person name="Lindquist E.A."/>
            <person name="Sun H."/>
            <person name="LaButti K.M."/>
            <person name="Schmutz J."/>
            <person name="Jabbour D."/>
            <person name="Luo H."/>
            <person name="Baker S.E."/>
            <person name="Pisabarro A.G."/>
            <person name="Walton J.D."/>
            <person name="Blanchette R.A."/>
            <person name="Henrissat B."/>
            <person name="Martin F."/>
            <person name="Cullen D."/>
            <person name="Hibbett D.S."/>
            <person name="Grigoriev I.V."/>
        </authorList>
    </citation>
    <scope>NUCLEOTIDE SEQUENCE [LARGE SCALE GENOMIC DNA]</scope>
    <source>
        <strain evidence="4">MUCL 33604</strain>
    </source>
</reference>
<dbReference type="EMBL" id="KL197783">
    <property type="protein sequence ID" value="KDQ49479.1"/>
    <property type="molecule type" value="Genomic_DNA"/>
</dbReference>
<feature type="region of interest" description="Disordered" evidence="1">
    <location>
        <begin position="132"/>
        <end position="163"/>
    </location>
</feature>
<evidence type="ECO:0000256" key="2">
    <source>
        <dbReference type="SAM" id="Phobius"/>
    </source>
</evidence>
<keyword evidence="2" id="KW-1133">Transmembrane helix</keyword>
<feature type="transmembrane region" description="Helical" evidence="2">
    <location>
        <begin position="24"/>
        <end position="41"/>
    </location>
</feature>
<evidence type="ECO:0000256" key="1">
    <source>
        <dbReference type="SAM" id="MobiDB-lite"/>
    </source>
</evidence>
<organism evidence="3 4">
    <name type="scientific">Jaapia argillacea MUCL 33604</name>
    <dbReference type="NCBI Taxonomy" id="933084"/>
    <lineage>
        <taxon>Eukaryota</taxon>
        <taxon>Fungi</taxon>
        <taxon>Dikarya</taxon>
        <taxon>Basidiomycota</taxon>
        <taxon>Agaricomycotina</taxon>
        <taxon>Agaricomycetes</taxon>
        <taxon>Agaricomycetidae</taxon>
        <taxon>Jaapiales</taxon>
        <taxon>Jaapiaceae</taxon>
        <taxon>Jaapia</taxon>
    </lineage>
</organism>
<sequence>MPYILPGRCQSYPQSKGQHTVHDIHLFSLPLFFILFIIYASKIDPQTAFSFTFAVAFCEDSSCQLGFAAGRRPRRSIPYQKPEAGEANQKEEWRKTLHDIIVNVKSQFGFNTTYDILDIGCPGYIYYDREPSPSPSVEYSEYSTSNCSEDLPESCTRRVSRSR</sequence>
<name>A0A067P417_9AGAM</name>
<keyword evidence="2" id="KW-0812">Transmembrane</keyword>
<dbReference type="AlphaFoldDB" id="A0A067P417"/>
<dbReference type="InParanoid" id="A0A067P417"/>
<protein>
    <submittedName>
        <fullName evidence="3">Uncharacterized protein</fullName>
    </submittedName>
</protein>
<dbReference type="Proteomes" id="UP000027265">
    <property type="component" value="Unassembled WGS sequence"/>
</dbReference>
<proteinExistence type="predicted"/>
<evidence type="ECO:0000313" key="3">
    <source>
        <dbReference type="EMBL" id="KDQ49479.1"/>
    </source>
</evidence>
<accession>A0A067P417</accession>
<keyword evidence="2" id="KW-0472">Membrane</keyword>
<gene>
    <name evidence="3" type="ORF">JAAARDRAFT_643913</name>
</gene>
<keyword evidence="4" id="KW-1185">Reference proteome</keyword>
<evidence type="ECO:0000313" key="4">
    <source>
        <dbReference type="Proteomes" id="UP000027265"/>
    </source>
</evidence>
<feature type="compositionally biased region" description="Low complexity" evidence="1">
    <location>
        <begin position="135"/>
        <end position="145"/>
    </location>
</feature>
<dbReference type="HOGENOM" id="CLU_1627323_0_0_1"/>